<proteinExistence type="predicted"/>
<gene>
    <name evidence="1" type="ORF">SDC9_147607</name>
</gene>
<dbReference type="AlphaFoldDB" id="A0A645EIK5"/>
<protein>
    <submittedName>
        <fullName evidence="1">Uncharacterized protein</fullName>
    </submittedName>
</protein>
<evidence type="ECO:0000313" key="1">
    <source>
        <dbReference type="EMBL" id="MPN00413.1"/>
    </source>
</evidence>
<comment type="caution">
    <text evidence="1">The sequence shown here is derived from an EMBL/GenBank/DDBJ whole genome shotgun (WGS) entry which is preliminary data.</text>
</comment>
<organism evidence="1">
    <name type="scientific">bioreactor metagenome</name>
    <dbReference type="NCBI Taxonomy" id="1076179"/>
    <lineage>
        <taxon>unclassified sequences</taxon>
        <taxon>metagenomes</taxon>
        <taxon>ecological metagenomes</taxon>
    </lineage>
</organism>
<sequence length="87" mass="10353">MLGKQLEDQQFMRSFPVCEFLGKKSERAELGFCEGFSWKFPETHKQRRITIILFEEEQGIILLGNGEIHKRWYLSQSCLEFQILLLK</sequence>
<dbReference type="EMBL" id="VSSQ01046439">
    <property type="protein sequence ID" value="MPN00413.1"/>
    <property type="molecule type" value="Genomic_DNA"/>
</dbReference>
<name>A0A645EIK5_9ZZZZ</name>
<reference evidence="1" key="1">
    <citation type="submission" date="2019-08" db="EMBL/GenBank/DDBJ databases">
        <authorList>
            <person name="Kucharzyk K."/>
            <person name="Murdoch R.W."/>
            <person name="Higgins S."/>
            <person name="Loffler F."/>
        </authorList>
    </citation>
    <scope>NUCLEOTIDE SEQUENCE</scope>
</reference>
<accession>A0A645EIK5</accession>